<dbReference type="AlphaFoldDB" id="A0A834KN83"/>
<evidence type="ECO:0000256" key="1">
    <source>
        <dbReference type="SAM" id="MobiDB-lite"/>
    </source>
</evidence>
<sequence>MARVQHVRLLATDRWTWINTYALLNRTVEEEEEEEEVEVEEEEEEEEEKDGGQKTYEYIVTRCLMFKSGLFRRHSLESCHSMEFQRSVFFKLITIVHGRWFTRSANSFITLCDLIIAVRRCL</sequence>
<organism evidence="2 3">
    <name type="scientific">Vespula pensylvanica</name>
    <name type="common">Western yellow jacket</name>
    <name type="synonym">Wasp</name>
    <dbReference type="NCBI Taxonomy" id="30213"/>
    <lineage>
        <taxon>Eukaryota</taxon>
        <taxon>Metazoa</taxon>
        <taxon>Ecdysozoa</taxon>
        <taxon>Arthropoda</taxon>
        <taxon>Hexapoda</taxon>
        <taxon>Insecta</taxon>
        <taxon>Pterygota</taxon>
        <taxon>Neoptera</taxon>
        <taxon>Endopterygota</taxon>
        <taxon>Hymenoptera</taxon>
        <taxon>Apocrita</taxon>
        <taxon>Aculeata</taxon>
        <taxon>Vespoidea</taxon>
        <taxon>Vespidae</taxon>
        <taxon>Vespinae</taxon>
        <taxon>Vespula</taxon>
    </lineage>
</organism>
<evidence type="ECO:0000313" key="2">
    <source>
        <dbReference type="EMBL" id="KAF7409002.1"/>
    </source>
</evidence>
<accession>A0A834KN83</accession>
<keyword evidence="3" id="KW-1185">Reference proteome</keyword>
<gene>
    <name evidence="2" type="ORF">H0235_013854</name>
</gene>
<evidence type="ECO:0000313" key="3">
    <source>
        <dbReference type="Proteomes" id="UP000600918"/>
    </source>
</evidence>
<name>A0A834KN83_VESPE</name>
<feature type="compositionally biased region" description="Acidic residues" evidence="1">
    <location>
        <begin position="29"/>
        <end position="49"/>
    </location>
</feature>
<dbReference type="EMBL" id="JACSDY010000014">
    <property type="protein sequence ID" value="KAF7409002.1"/>
    <property type="molecule type" value="Genomic_DNA"/>
</dbReference>
<comment type="caution">
    <text evidence="2">The sequence shown here is derived from an EMBL/GenBank/DDBJ whole genome shotgun (WGS) entry which is preliminary data.</text>
</comment>
<proteinExistence type="predicted"/>
<reference evidence="2" key="1">
    <citation type="journal article" date="2020" name="G3 (Bethesda)">
        <title>High-Quality Assemblies for Three Invasive Social Wasps from the &lt;i&gt;Vespula&lt;/i&gt; Genus.</title>
        <authorList>
            <person name="Harrop T.W.R."/>
            <person name="Guhlin J."/>
            <person name="McLaughlin G.M."/>
            <person name="Permina E."/>
            <person name="Stockwell P."/>
            <person name="Gilligan J."/>
            <person name="Le Lec M.F."/>
            <person name="Gruber M.A.M."/>
            <person name="Quinn O."/>
            <person name="Lovegrove M."/>
            <person name="Duncan E.J."/>
            <person name="Remnant E.J."/>
            <person name="Van Eeckhoven J."/>
            <person name="Graham B."/>
            <person name="Knapp R.A."/>
            <person name="Langford K.W."/>
            <person name="Kronenberg Z."/>
            <person name="Press M.O."/>
            <person name="Eacker S.M."/>
            <person name="Wilson-Rankin E.E."/>
            <person name="Purcell J."/>
            <person name="Lester P.J."/>
            <person name="Dearden P.K."/>
        </authorList>
    </citation>
    <scope>NUCLEOTIDE SEQUENCE</scope>
    <source>
        <strain evidence="2">Volc-1</strain>
    </source>
</reference>
<protein>
    <submittedName>
        <fullName evidence="2">Uncharacterized protein</fullName>
    </submittedName>
</protein>
<feature type="region of interest" description="Disordered" evidence="1">
    <location>
        <begin position="29"/>
        <end position="52"/>
    </location>
</feature>
<dbReference type="Proteomes" id="UP000600918">
    <property type="component" value="Unassembled WGS sequence"/>
</dbReference>